<proteinExistence type="inferred from homology"/>
<evidence type="ECO:0000313" key="5">
    <source>
        <dbReference type="Proteomes" id="UP001300692"/>
    </source>
</evidence>
<dbReference type="Proteomes" id="UP001300692">
    <property type="component" value="Unassembled WGS sequence"/>
</dbReference>
<reference evidence="4 5" key="1">
    <citation type="submission" date="2022-10" db="EMBL/GenBank/DDBJ databases">
        <title>Comparative genomics and taxonomic characterization of three novel marine species of genus Reichenbachiella exhibiting antioxidant and polysaccharide degradation activities.</title>
        <authorList>
            <person name="Muhammad N."/>
            <person name="Lee Y.-J."/>
            <person name="Ko J."/>
            <person name="Kim S.-G."/>
        </authorList>
    </citation>
    <scope>NUCLEOTIDE SEQUENCE [LARGE SCALE GENOMIC DNA]</scope>
    <source>
        <strain evidence="4 5">ABR2-5</strain>
    </source>
</reference>
<dbReference type="SMART" id="SM00712">
    <property type="entry name" value="PUR"/>
    <property type="match status" value="1"/>
</dbReference>
<dbReference type="RefSeq" id="WP_264137736.1">
    <property type="nucleotide sequence ID" value="NZ_JAOYOD010000001.1"/>
</dbReference>
<gene>
    <name evidence="4" type="ORF">N7U62_09540</name>
</gene>
<dbReference type="Pfam" id="PF11680">
    <property type="entry name" value="DUF3276"/>
    <property type="match status" value="1"/>
</dbReference>
<name>A0ABT3CT61_9BACT</name>
<protein>
    <submittedName>
        <fullName evidence="4">PUR family DNA/RNA-binding protein</fullName>
    </submittedName>
</protein>
<dbReference type="Gene3D" id="3.10.450.700">
    <property type="match status" value="1"/>
</dbReference>
<sequence>MEDNKDNERTEIFSERVRAGKRTYFFDVKATRSNDYYLTITESKRRYKDDGFFYEKHKIFLYKEDFNKFVKALNESIGYVKDELMPDVDFEAFDNEDEDARDNASHGVAASANSELNWD</sequence>
<comment type="similarity">
    <text evidence="1">Belongs to the PUR DNA-binding protein family.</text>
</comment>
<accession>A0ABT3CT61</accession>
<keyword evidence="5" id="KW-1185">Reference proteome</keyword>
<organism evidence="4 5">
    <name type="scientific">Reichenbachiella ulvae</name>
    <dbReference type="NCBI Taxonomy" id="2980104"/>
    <lineage>
        <taxon>Bacteria</taxon>
        <taxon>Pseudomonadati</taxon>
        <taxon>Bacteroidota</taxon>
        <taxon>Cytophagia</taxon>
        <taxon>Cytophagales</taxon>
        <taxon>Reichenbachiellaceae</taxon>
        <taxon>Reichenbachiella</taxon>
    </lineage>
</organism>
<comment type="caution">
    <text evidence="4">The sequence shown here is derived from an EMBL/GenBank/DDBJ whole genome shotgun (WGS) entry which is preliminary data.</text>
</comment>
<dbReference type="InterPro" id="IPR006628">
    <property type="entry name" value="PUR-bd_fam"/>
</dbReference>
<evidence type="ECO:0000256" key="3">
    <source>
        <dbReference type="SAM" id="MobiDB-lite"/>
    </source>
</evidence>
<keyword evidence="2" id="KW-0238">DNA-binding</keyword>
<feature type="region of interest" description="Disordered" evidence="3">
    <location>
        <begin position="96"/>
        <end position="119"/>
    </location>
</feature>
<dbReference type="EMBL" id="JAOYOD010000001">
    <property type="protein sequence ID" value="MCV9386905.1"/>
    <property type="molecule type" value="Genomic_DNA"/>
</dbReference>
<evidence type="ECO:0000313" key="4">
    <source>
        <dbReference type="EMBL" id="MCV9386905.1"/>
    </source>
</evidence>
<evidence type="ECO:0000256" key="2">
    <source>
        <dbReference type="ARBA" id="ARBA00023125"/>
    </source>
</evidence>
<evidence type="ECO:0000256" key="1">
    <source>
        <dbReference type="ARBA" id="ARBA00009251"/>
    </source>
</evidence>